<sequence>MYRIAICDDDSLQVSHLETQILTYFDESHLQYEIDGYYTGERLVKAMRTQKDSYHLVFLDIEMEGIDGIETAKLLRDIDRNFILIYVTSYEQYALESFEVSPFRYLIKPVSIEKLRAVLKDVLVEMATKQKFLFYQVGKEHFQVILDNIVCLYSEFGRKIHLELVDGSNVSFYGKISAIEEGLPQTHFVRVNSGTIINLDYVASFNRNEVTMVNGNCIAISRSRKKVVVTAYNQFIERSFGL</sequence>
<keyword evidence="1" id="KW-0597">Phosphoprotein</keyword>
<dbReference type="SMART" id="SM00448">
    <property type="entry name" value="REC"/>
    <property type="match status" value="1"/>
</dbReference>
<dbReference type="Pfam" id="PF00072">
    <property type="entry name" value="Response_reg"/>
    <property type="match status" value="1"/>
</dbReference>
<reference evidence="3 4" key="1">
    <citation type="submission" date="2016-02" db="EMBL/GenBank/DDBJ databases">
        <authorList>
            <consortium name="Pathogen Informatics"/>
        </authorList>
    </citation>
    <scope>NUCLEOTIDE SEQUENCE [LARGE SCALE GENOMIC DNA]</scope>
    <source>
        <strain evidence="3 4">LSS23</strain>
    </source>
</reference>
<protein>
    <submittedName>
        <fullName evidence="3">Response regulator</fullName>
    </submittedName>
</protein>
<dbReference type="GO" id="GO:0003677">
    <property type="term" value="F:DNA binding"/>
    <property type="evidence" value="ECO:0007669"/>
    <property type="project" value="InterPro"/>
</dbReference>
<dbReference type="Gene3D" id="2.40.50.1020">
    <property type="entry name" value="LytTr DNA-binding domain"/>
    <property type="match status" value="1"/>
</dbReference>
<dbReference type="EMBL" id="FIFW01000010">
    <property type="protein sequence ID" value="CYU56465.1"/>
    <property type="molecule type" value="Genomic_DNA"/>
</dbReference>
<evidence type="ECO:0000259" key="2">
    <source>
        <dbReference type="PROSITE" id="PS50110"/>
    </source>
</evidence>
<dbReference type="InterPro" id="IPR007492">
    <property type="entry name" value="LytTR_DNA-bd_dom"/>
</dbReference>
<dbReference type="PROSITE" id="PS50110">
    <property type="entry name" value="RESPONSE_REGULATORY"/>
    <property type="match status" value="1"/>
</dbReference>
<dbReference type="AlphaFoldDB" id="A0A0Z8E725"/>
<evidence type="ECO:0000256" key="1">
    <source>
        <dbReference type="PROSITE-ProRule" id="PRU00169"/>
    </source>
</evidence>
<dbReference type="PANTHER" id="PTHR37299">
    <property type="entry name" value="TRANSCRIPTIONAL REGULATOR-RELATED"/>
    <property type="match status" value="1"/>
</dbReference>
<dbReference type="GO" id="GO:0000156">
    <property type="term" value="F:phosphorelay response regulator activity"/>
    <property type="evidence" value="ECO:0007669"/>
    <property type="project" value="InterPro"/>
</dbReference>
<feature type="modified residue" description="4-aspartylphosphate" evidence="1">
    <location>
        <position position="60"/>
    </location>
</feature>
<dbReference type="RefSeq" id="WP_044687373.1">
    <property type="nucleotide sequence ID" value="NZ_CEEW01000004.1"/>
</dbReference>
<dbReference type="InterPro" id="IPR011006">
    <property type="entry name" value="CheY-like_superfamily"/>
</dbReference>
<name>A0A0Z8E725_STRSU</name>
<gene>
    <name evidence="3" type="primary">mrkE</name>
    <name evidence="3" type="ORF">ERS132385_01169</name>
</gene>
<accession>A0A0Z8E725</accession>
<dbReference type="SMART" id="SM00850">
    <property type="entry name" value="LytTR"/>
    <property type="match status" value="1"/>
</dbReference>
<proteinExistence type="predicted"/>
<dbReference type="Proteomes" id="UP000073434">
    <property type="component" value="Unassembled WGS sequence"/>
</dbReference>
<dbReference type="SUPFAM" id="SSF52172">
    <property type="entry name" value="CheY-like"/>
    <property type="match status" value="1"/>
</dbReference>
<dbReference type="InterPro" id="IPR046947">
    <property type="entry name" value="LytR-like"/>
</dbReference>
<feature type="domain" description="Response regulatory" evidence="2">
    <location>
        <begin position="3"/>
        <end position="123"/>
    </location>
</feature>
<dbReference type="InterPro" id="IPR001789">
    <property type="entry name" value="Sig_transdc_resp-reg_receiver"/>
</dbReference>
<dbReference type="Pfam" id="PF04397">
    <property type="entry name" value="LytTR"/>
    <property type="match status" value="1"/>
</dbReference>
<dbReference type="PANTHER" id="PTHR37299:SF1">
    <property type="entry name" value="STAGE 0 SPORULATION PROTEIN A HOMOLOG"/>
    <property type="match status" value="1"/>
</dbReference>
<evidence type="ECO:0000313" key="3">
    <source>
        <dbReference type="EMBL" id="CYU56465.1"/>
    </source>
</evidence>
<evidence type="ECO:0000313" key="4">
    <source>
        <dbReference type="Proteomes" id="UP000073434"/>
    </source>
</evidence>
<dbReference type="Gene3D" id="3.40.50.2300">
    <property type="match status" value="1"/>
</dbReference>
<organism evidence="3 4">
    <name type="scientific">Streptococcus suis</name>
    <dbReference type="NCBI Taxonomy" id="1307"/>
    <lineage>
        <taxon>Bacteria</taxon>
        <taxon>Bacillati</taxon>
        <taxon>Bacillota</taxon>
        <taxon>Bacilli</taxon>
        <taxon>Lactobacillales</taxon>
        <taxon>Streptococcaceae</taxon>
        <taxon>Streptococcus</taxon>
    </lineage>
</organism>